<evidence type="ECO:0000313" key="2">
    <source>
        <dbReference type="Proteomes" id="UP000265520"/>
    </source>
</evidence>
<reference evidence="1 2" key="1">
    <citation type="journal article" date="2018" name="Front. Plant Sci.">
        <title>Red Clover (Trifolium pratense) and Zigzag Clover (T. medium) - A Picture of Genomic Similarities and Differences.</title>
        <authorList>
            <person name="Dluhosova J."/>
            <person name="Istvanek J."/>
            <person name="Nedelnik J."/>
            <person name="Repkova J."/>
        </authorList>
    </citation>
    <scope>NUCLEOTIDE SEQUENCE [LARGE SCALE GENOMIC DNA]</scope>
    <source>
        <strain evidence="2">cv. 10/8</strain>
        <tissue evidence="1">Leaf</tissue>
    </source>
</reference>
<dbReference type="GO" id="GO:0004527">
    <property type="term" value="F:exonuclease activity"/>
    <property type="evidence" value="ECO:0007669"/>
    <property type="project" value="UniProtKB-KW"/>
</dbReference>
<keyword evidence="1" id="KW-0255">Endonuclease</keyword>
<name>A0A392S063_9FABA</name>
<dbReference type="InterPro" id="IPR036691">
    <property type="entry name" value="Endo/exonu/phosph_ase_sf"/>
</dbReference>
<proteinExistence type="predicted"/>
<dbReference type="AlphaFoldDB" id="A0A392S063"/>
<evidence type="ECO:0000313" key="1">
    <source>
        <dbReference type="EMBL" id="MCI42273.1"/>
    </source>
</evidence>
<feature type="non-terminal residue" evidence="1">
    <location>
        <position position="1"/>
    </location>
</feature>
<sequence length="95" mass="10823">VANVYAPCDGGAKQRLRDSLSVRIQTLGRRRVFVCGNFNAVKHVDERHSPRGGKRSLDHISFNRFIDDNHLINLPLDGRKFTWFKGDGLSMSRLD</sequence>
<keyword evidence="1" id="KW-0540">Nuclease</keyword>
<dbReference type="Proteomes" id="UP000265520">
    <property type="component" value="Unassembled WGS sequence"/>
</dbReference>
<organism evidence="1 2">
    <name type="scientific">Trifolium medium</name>
    <dbReference type="NCBI Taxonomy" id="97028"/>
    <lineage>
        <taxon>Eukaryota</taxon>
        <taxon>Viridiplantae</taxon>
        <taxon>Streptophyta</taxon>
        <taxon>Embryophyta</taxon>
        <taxon>Tracheophyta</taxon>
        <taxon>Spermatophyta</taxon>
        <taxon>Magnoliopsida</taxon>
        <taxon>eudicotyledons</taxon>
        <taxon>Gunneridae</taxon>
        <taxon>Pentapetalae</taxon>
        <taxon>rosids</taxon>
        <taxon>fabids</taxon>
        <taxon>Fabales</taxon>
        <taxon>Fabaceae</taxon>
        <taxon>Papilionoideae</taxon>
        <taxon>50 kb inversion clade</taxon>
        <taxon>NPAAA clade</taxon>
        <taxon>Hologalegina</taxon>
        <taxon>IRL clade</taxon>
        <taxon>Trifolieae</taxon>
        <taxon>Trifolium</taxon>
    </lineage>
</organism>
<protein>
    <submittedName>
        <fullName evidence="1">Endonuclease/exonuclease/phosphatase family protein</fullName>
    </submittedName>
</protein>
<accession>A0A392S063</accession>
<dbReference type="GO" id="GO:0004519">
    <property type="term" value="F:endonuclease activity"/>
    <property type="evidence" value="ECO:0007669"/>
    <property type="project" value="UniProtKB-KW"/>
</dbReference>
<dbReference type="EMBL" id="LXQA010302448">
    <property type="protein sequence ID" value="MCI42273.1"/>
    <property type="molecule type" value="Genomic_DNA"/>
</dbReference>
<keyword evidence="1" id="KW-0269">Exonuclease</keyword>
<dbReference type="Gene3D" id="3.60.10.10">
    <property type="entry name" value="Endonuclease/exonuclease/phosphatase"/>
    <property type="match status" value="1"/>
</dbReference>
<feature type="non-terminal residue" evidence="1">
    <location>
        <position position="95"/>
    </location>
</feature>
<keyword evidence="1" id="KW-0378">Hydrolase</keyword>
<comment type="caution">
    <text evidence="1">The sequence shown here is derived from an EMBL/GenBank/DDBJ whole genome shotgun (WGS) entry which is preliminary data.</text>
</comment>
<keyword evidence="2" id="KW-1185">Reference proteome</keyword>
<dbReference type="SUPFAM" id="SSF56219">
    <property type="entry name" value="DNase I-like"/>
    <property type="match status" value="1"/>
</dbReference>